<dbReference type="EMBL" id="EF102779">
    <property type="protein sequence ID" value="ABL14247.1"/>
    <property type="molecule type" value="Genomic_DNA"/>
</dbReference>
<sequence length="77" mass="8874">MGGVILSNYDAFLEEKLKIDDLLSRGYTITGTRGTLDGDILEFEKIEMPSDRVTILLKNPDSRKYFTTLYLKQREKV</sequence>
<protein>
    <submittedName>
        <fullName evidence="1">Hyperprotein</fullName>
    </submittedName>
</protein>
<organism evidence="1">
    <name type="scientific">Siminovitchia fordii</name>
    <dbReference type="NCBI Taxonomy" id="254759"/>
    <lineage>
        <taxon>Bacteria</taxon>
        <taxon>Bacillati</taxon>
        <taxon>Bacillota</taxon>
        <taxon>Bacilli</taxon>
        <taxon>Bacillales</taxon>
        <taxon>Bacillaceae</taxon>
        <taxon>Siminovitchia</taxon>
    </lineage>
</organism>
<reference evidence="1" key="1">
    <citation type="submission" date="2006-11" db="EMBL/GenBank/DDBJ databases">
        <title>Hydantoinase and carbamoylase gene clusters sequences.</title>
        <authorList>
            <person name="He B."/>
            <person name="Mei Y."/>
            <person name="Ou-Yang P."/>
        </authorList>
    </citation>
    <scope>NUCLEOTIDE SEQUENCE</scope>
    <source>
        <strain evidence="1">MH602</strain>
    </source>
</reference>
<accession>A1E353</accession>
<proteinExistence type="predicted"/>
<name>A1E353_9BACI</name>
<reference evidence="1" key="2">
    <citation type="journal article" date="2009" name="J. Microbiol. Biotechnol.">
        <title>New gene cluster from the thermophile Bacillus fordii MH602 in the conversion of DL-5-substituted hydantoins to L-amino acids.</title>
        <authorList>
            <person name="Mei Y.Z."/>
            <person name="Wan Y.M."/>
            <person name="He B.F."/>
            <person name="Ying H.J."/>
            <person name="Ouyang P.K."/>
        </authorList>
    </citation>
    <scope>NUCLEOTIDE SEQUENCE</scope>
    <source>
        <strain evidence="1">MH602</strain>
    </source>
</reference>
<evidence type="ECO:0000313" key="1">
    <source>
        <dbReference type="EMBL" id="ABL14247.1"/>
    </source>
</evidence>
<dbReference type="AlphaFoldDB" id="A1E353"/>